<protein>
    <submittedName>
        <fullName evidence="2">Uncharacterized protein</fullName>
    </submittedName>
</protein>
<keyword evidence="3" id="KW-1185">Reference proteome</keyword>
<feature type="region of interest" description="Disordered" evidence="1">
    <location>
        <begin position="132"/>
        <end position="155"/>
    </location>
</feature>
<dbReference type="OrthoDB" id="3945418at2759"/>
<dbReference type="Gene3D" id="1.10.630.10">
    <property type="entry name" value="Cytochrome P450"/>
    <property type="match status" value="1"/>
</dbReference>
<accession>A0A166QHN7</accession>
<dbReference type="GO" id="GO:0005506">
    <property type="term" value="F:iron ion binding"/>
    <property type="evidence" value="ECO:0007669"/>
    <property type="project" value="InterPro"/>
</dbReference>
<dbReference type="EMBL" id="KV417510">
    <property type="protein sequence ID" value="KZP27154.1"/>
    <property type="molecule type" value="Genomic_DNA"/>
</dbReference>
<dbReference type="STRING" id="436010.A0A166QHN7"/>
<organism evidence="2 3">
    <name type="scientific">Athelia psychrophila</name>
    <dbReference type="NCBI Taxonomy" id="1759441"/>
    <lineage>
        <taxon>Eukaryota</taxon>
        <taxon>Fungi</taxon>
        <taxon>Dikarya</taxon>
        <taxon>Basidiomycota</taxon>
        <taxon>Agaricomycotina</taxon>
        <taxon>Agaricomycetes</taxon>
        <taxon>Agaricomycetidae</taxon>
        <taxon>Atheliales</taxon>
        <taxon>Atheliaceae</taxon>
        <taxon>Athelia</taxon>
    </lineage>
</organism>
<name>A0A166QHN7_9AGAM</name>
<evidence type="ECO:0000313" key="3">
    <source>
        <dbReference type="Proteomes" id="UP000076532"/>
    </source>
</evidence>
<dbReference type="SUPFAM" id="SSF48264">
    <property type="entry name" value="Cytochrome P450"/>
    <property type="match status" value="1"/>
</dbReference>
<dbReference type="GO" id="GO:0020037">
    <property type="term" value="F:heme binding"/>
    <property type="evidence" value="ECO:0007669"/>
    <property type="project" value="InterPro"/>
</dbReference>
<gene>
    <name evidence="2" type="ORF">FIBSPDRAFT_948800</name>
</gene>
<dbReference type="InterPro" id="IPR036396">
    <property type="entry name" value="Cyt_P450_sf"/>
</dbReference>
<dbReference type="AlphaFoldDB" id="A0A166QHN7"/>
<dbReference type="GO" id="GO:0004497">
    <property type="term" value="F:monooxygenase activity"/>
    <property type="evidence" value="ECO:0007669"/>
    <property type="project" value="InterPro"/>
</dbReference>
<proteinExistence type="predicted"/>
<reference evidence="2 3" key="1">
    <citation type="journal article" date="2016" name="Mol. Biol. Evol.">
        <title>Comparative Genomics of Early-Diverging Mushroom-Forming Fungi Provides Insights into the Origins of Lignocellulose Decay Capabilities.</title>
        <authorList>
            <person name="Nagy L.G."/>
            <person name="Riley R."/>
            <person name="Tritt A."/>
            <person name="Adam C."/>
            <person name="Daum C."/>
            <person name="Floudas D."/>
            <person name="Sun H."/>
            <person name="Yadav J.S."/>
            <person name="Pangilinan J."/>
            <person name="Larsson K.H."/>
            <person name="Matsuura K."/>
            <person name="Barry K."/>
            <person name="Labutti K."/>
            <person name="Kuo R."/>
            <person name="Ohm R.A."/>
            <person name="Bhattacharya S.S."/>
            <person name="Shirouzu T."/>
            <person name="Yoshinaga Y."/>
            <person name="Martin F.M."/>
            <person name="Grigoriev I.V."/>
            <person name="Hibbett D.S."/>
        </authorList>
    </citation>
    <scope>NUCLEOTIDE SEQUENCE [LARGE SCALE GENOMIC DNA]</scope>
    <source>
        <strain evidence="2 3">CBS 109695</strain>
    </source>
</reference>
<sequence length="155" mass="16739">MNHRPDTVARLQAKLDAVMPKPLAIPDITVPQNLPYLNTFIKEGIGVHGVVPTLQKRVVPSPASNSSAFHESFDLMGYAPSSSPRLGPCTRDPAEFLSPLPDRWLSAIEDQLGDAGALHTLRHAIADLWGPGARDDDDAPYSPGTFRSTEYGPEG</sequence>
<dbReference type="GO" id="GO:0016705">
    <property type="term" value="F:oxidoreductase activity, acting on paired donors, with incorporation or reduction of molecular oxygen"/>
    <property type="evidence" value="ECO:0007669"/>
    <property type="project" value="InterPro"/>
</dbReference>
<evidence type="ECO:0000313" key="2">
    <source>
        <dbReference type="EMBL" id="KZP27154.1"/>
    </source>
</evidence>
<dbReference type="Proteomes" id="UP000076532">
    <property type="component" value="Unassembled WGS sequence"/>
</dbReference>
<evidence type="ECO:0000256" key="1">
    <source>
        <dbReference type="SAM" id="MobiDB-lite"/>
    </source>
</evidence>